<sequence>MVSFKYKNTEFYDRRKKGFENLKQLDKIFNQKTVPISRNSNLSPESPGNLPKLRALVNSKDSIKLSISSNYEDIDRLDKILTTIGEKIKFNELKFDSTKDEKSMNIFRLFLLILFEDFAIINSTAEELNKKIGLIALDLSINNLNEYKHDGNKNYSFWEEIGEKHKCLLQPVLEYNCTSGLVETLDNWSKASVQKVNLERRNSSLVKELDEIEKQLNAVNKQTIQEDKETVNNQIDEELDLKRTRWETVMRSIEHGIIWIEAKVKQTNLSEIEILNHCLFFSAYFLYSFRLNFKMRIQFIKEFSNRLKISIDVDLCEFLEWSEEEHSFLKQFLFEDRQMIENFAALSLIKSPILLIDKDGETTNLIKELNQLEKKNIFNERQLVTAKANSWDLQKKIENALTEGQVLLIENVEDFVDPYLESNILNNKLKREDTLYTCIQNNPEIDLESAKKVIAELLQEFGLMTGPDGKIADLIINKIIRGLDNEAIDSNSFNKKVRIYGAIEISDILIINKTAILKLEQNVRPLIDGYLKTETVSNQTVKKDISYYSLNFFNLEKLMDFNMEKDLLLKSELFCHHFWLKQELFILGNSSRYFATKIKEIRQKYKNIKIVQGCFENICPDDWH</sequence>
<reference evidence="3" key="1">
    <citation type="submission" date="2021-02" db="EMBL/GenBank/DDBJ databases">
        <authorList>
            <person name="Nowell W R."/>
        </authorList>
    </citation>
    <scope>NUCLEOTIDE SEQUENCE</scope>
</reference>
<evidence type="ECO:0000256" key="1">
    <source>
        <dbReference type="SAM" id="Coils"/>
    </source>
</evidence>
<dbReference type="EMBL" id="CAJOBF010005040">
    <property type="protein sequence ID" value="CAF4161769.1"/>
    <property type="molecule type" value="Genomic_DNA"/>
</dbReference>
<protein>
    <recommendedName>
        <fullName evidence="2">Dynein heavy chain ATP-binding dynein motor region domain-containing protein</fullName>
    </recommendedName>
</protein>
<dbReference type="GO" id="GO:0051959">
    <property type="term" value="F:dynein light intermediate chain binding"/>
    <property type="evidence" value="ECO:0007669"/>
    <property type="project" value="InterPro"/>
</dbReference>
<gene>
    <name evidence="4" type="ORF">UXM345_LOCUS25738</name>
    <name evidence="3" type="ORF">XDN619_LOCUS19011</name>
</gene>
<feature type="coiled-coil region" evidence="1">
    <location>
        <begin position="195"/>
        <end position="229"/>
    </location>
</feature>
<dbReference type="GO" id="GO:0045505">
    <property type="term" value="F:dynein intermediate chain binding"/>
    <property type="evidence" value="ECO:0007669"/>
    <property type="project" value="InterPro"/>
</dbReference>
<name>A0A816U0G1_9BILA</name>
<keyword evidence="1" id="KW-0175">Coiled coil</keyword>
<proteinExistence type="predicted"/>
<comment type="caution">
    <text evidence="3">The sequence shown here is derived from an EMBL/GenBank/DDBJ whole genome shotgun (WGS) entry which is preliminary data.</text>
</comment>
<evidence type="ECO:0000313" key="5">
    <source>
        <dbReference type="Proteomes" id="UP000663887"/>
    </source>
</evidence>
<dbReference type="EMBL" id="CAJNRG010008266">
    <property type="protein sequence ID" value="CAF2102776.1"/>
    <property type="molecule type" value="Genomic_DNA"/>
</dbReference>
<dbReference type="Gene3D" id="3.40.50.300">
    <property type="entry name" value="P-loop containing nucleotide triphosphate hydrolases"/>
    <property type="match status" value="1"/>
</dbReference>
<dbReference type="Pfam" id="PF12781">
    <property type="entry name" value="AAA_9"/>
    <property type="match status" value="1"/>
</dbReference>
<dbReference type="GO" id="GO:0030286">
    <property type="term" value="C:dynein complex"/>
    <property type="evidence" value="ECO:0007669"/>
    <property type="project" value="InterPro"/>
</dbReference>
<evidence type="ECO:0000313" key="4">
    <source>
        <dbReference type="EMBL" id="CAF4161769.1"/>
    </source>
</evidence>
<dbReference type="Proteomes" id="UP000663842">
    <property type="component" value="Unassembled WGS sequence"/>
</dbReference>
<dbReference type="Proteomes" id="UP000663887">
    <property type="component" value="Unassembled WGS sequence"/>
</dbReference>
<dbReference type="AlphaFoldDB" id="A0A816U0G1"/>
<dbReference type="InterPro" id="IPR026983">
    <property type="entry name" value="DHC"/>
</dbReference>
<evidence type="ECO:0000259" key="2">
    <source>
        <dbReference type="Pfam" id="PF12781"/>
    </source>
</evidence>
<dbReference type="InterPro" id="IPR027417">
    <property type="entry name" value="P-loop_NTPase"/>
</dbReference>
<accession>A0A816U0G1</accession>
<dbReference type="PANTHER" id="PTHR45703:SF36">
    <property type="entry name" value="DYNEIN HEAVY CHAIN, CYTOPLASMIC"/>
    <property type="match status" value="1"/>
</dbReference>
<evidence type="ECO:0000313" key="3">
    <source>
        <dbReference type="EMBL" id="CAF2102776.1"/>
    </source>
</evidence>
<dbReference type="GO" id="GO:0007018">
    <property type="term" value="P:microtubule-based movement"/>
    <property type="evidence" value="ECO:0007669"/>
    <property type="project" value="InterPro"/>
</dbReference>
<dbReference type="PANTHER" id="PTHR45703">
    <property type="entry name" value="DYNEIN HEAVY CHAIN"/>
    <property type="match status" value="1"/>
</dbReference>
<dbReference type="InterPro" id="IPR035706">
    <property type="entry name" value="AAA_9"/>
</dbReference>
<organism evidence="3 5">
    <name type="scientific">Rotaria magnacalcarata</name>
    <dbReference type="NCBI Taxonomy" id="392030"/>
    <lineage>
        <taxon>Eukaryota</taxon>
        <taxon>Metazoa</taxon>
        <taxon>Spiralia</taxon>
        <taxon>Gnathifera</taxon>
        <taxon>Rotifera</taxon>
        <taxon>Eurotatoria</taxon>
        <taxon>Bdelloidea</taxon>
        <taxon>Philodinida</taxon>
        <taxon>Philodinidae</taxon>
        <taxon>Rotaria</taxon>
    </lineage>
</organism>
<feature type="domain" description="Dynein heavy chain ATP-binding dynein motor region" evidence="2">
    <location>
        <begin position="331"/>
        <end position="447"/>
    </location>
</feature>